<organism evidence="2 3">
    <name type="scientific">Psilocybe cyanescens</name>
    <dbReference type="NCBI Taxonomy" id="93625"/>
    <lineage>
        <taxon>Eukaryota</taxon>
        <taxon>Fungi</taxon>
        <taxon>Dikarya</taxon>
        <taxon>Basidiomycota</taxon>
        <taxon>Agaricomycotina</taxon>
        <taxon>Agaricomycetes</taxon>
        <taxon>Agaricomycetidae</taxon>
        <taxon>Agaricales</taxon>
        <taxon>Agaricineae</taxon>
        <taxon>Strophariaceae</taxon>
        <taxon>Psilocybe</taxon>
    </lineage>
</organism>
<proteinExistence type="predicted"/>
<dbReference type="AlphaFoldDB" id="A0A409WNN1"/>
<reference evidence="2 3" key="1">
    <citation type="journal article" date="2018" name="Evol. Lett.">
        <title>Horizontal gene cluster transfer increased hallucinogenic mushroom diversity.</title>
        <authorList>
            <person name="Reynolds H.T."/>
            <person name="Vijayakumar V."/>
            <person name="Gluck-Thaler E."/>
            <person name="Korotkin H.B."/>
            <person name="Matheny P.B."/>
            <person name="Slot J.C."/>
        </authorList>
    </citation>
    <scope>NUCLEOTIDE SEQUENCE [LARGE SCALE GENOMIC DNA]</scope>
    <source>
        <strain evidence="2 3">2631</strain>
    </source>
</reference>
<name>A0A409WNN1_PSICY</name>
<evidence type="ECO:0000313" key="2">
    <source>
        <dbReference type="EMBL" id="PPQ80113.1"/>
    </source>
</evidence>
<accession>A0A409WNN1</accession>
<comment type="caution">
    <text evidence="2">The sequence shown here is derived from an EMBL/GenBank/DDBJ whole genome shotgun (WGS) entry which is preliminary data.</text>
</comment>
<evidence type="ECO:0000313" key="3">
    <source>
        <dbReference type="Proteomes" id="UP000283269"/>
    </source>
</evidence>
<sequence>MNSYSFDKLLCLMLLAPTLSLGGFQGSESPTPTPTISTTFPAPSCWTTTVITTLPYPTGSVPLYSEYDSPSQLAHVTLESRLIIEGKQIALFGGPTLCVA</sequence>
<keyword evidence="1" id="KW-0732">Signal</keyword>
<evidence type="ECO:0000256" key="1">
    <source>
        <dbReference type="SAM" id="SignalP"/>
    </source>
</evidence>
<feature type="chain" id="PRO_5019003779" evidence="1">
    <location>
        <begin position="23"/>
        <end position="100"/>
    </location>
</feature>
<dbReference type="EMBL" id="NHYD01003346">
    <property type="protein sequence ID" value="PPQ80113.1"/>
    <property type="molecule type" value="Genomic_DNA"/>
</dbReference>
<keyword evidence="3" id="KW-1185">Reference proteome</keyword>
<dbReference type="Proteomes" id="UP000283269">
    <property type="component" value="Unassembled WGS sequence"/>
</dbReference>
<protein>
    <submittedName>
        <fullName evidence="2">Uncharacterized protein</fullName>
    </submittedName>
</protein>
<feature type="signal peptide" evidence="1">
    <location>
        <begin position="1"/>
        <end position="22"/>
    </location>
</feature>
<gene>
    <name evidence="2" type="ORF">CVT25_001480</name>
</gene>
<dbReference type="InParanoid" id="A0A409WNN1"/>